<sequence length="454" mass="49461">MPIHKNSIIPLTIESLSSDGSGVAHYEGKAVFVPATAPGDVLNARIVKDMGRYAFGIVEEMLQPSPAHIEPDCPVCKPCGGCCFRHLDYETEARAKQSFVEDAFRRIGGLDTPVLPILPSPLEERYRNKVQFPVGLDANGHVIAGFYAGRTHRIVPCADCKLQPEELNQIAAFVCEFMETHGIAPYQEETHTGLVRHIFLRKGWHSGEILVCLVVNGRKLPHAQELCAALIEQFPAIRSIVLNVNRQKTNVITGLENISLYGPGYIEDTLCGVPVRLGPLSFYQVNTPAAEQLYGVARQFAQLQPGDTLLDLYCGMGTIGLSMAADCRELIGVEIIPEAVESAELNAAAMGAQNARFFCADAGKAAAKLANEGLRPDVVCLDPPRKGCDEATLNAVIAMGPRRIVMVSCNPATAARDCRYLADRGYKPLRAQPVDLFPRTKHCECVIELVKQAD</sequence>
<keyword evidence="3 4" id="KW-0949">S-adenosyl-L-methionine</keyword>
<feature type="active site" description="Nucleophile" evidence="4">
    <location>
        <position position="409"/>
    </location>
</feature>
<organism evidence="6 7">
    <name type="scientific">Allofournierella massiliensis</name>
    <dbReference type="NCBI Taxonomy" id="1650663"/>
    <lineage>
        <taxon>Bacteria</taxon>
        <taxon>Bacillati</taxon>
        <taxon>Bacillota</taxon>
        <taxon>Clostridia</taxon>
        <taxon>Eubacteriales</taxon>
        <taxon>Oscillospiraceae</taxon>
        <taxon>Allofournierella</taxon>
    </lineage>
</organism>
<reference evidence="6 7" key="1">
    <citation type="submission" date="2019-03" db="EMBL/GenBank/DDBJ databases">
        <title>Genomic Encyclopedia of Type Strains, Phase IV (KMG-IV): sequencing the most valuable type-strain genomes for metagenomic binning, comparative biology and taxonomic classification.</title>
        <authorList>
            <person name="Goeker M."/>
        </authorList>
    </citation>
    <scope>NUCLEOTIDE SEQUENCE [LARGE SCALE GENOMIC DNA]</scope>
    <source>
        <strain evidence="6 7">DSM 100451</strain>
    </source>
</reference>
<feature type="binding site" evidence="4">
    <location>
        <position position="313"/>
    </location>
    <ligand>
        <name>S-adenosyl-L-methionine</name>
        <dbReference type="ChEBI" id="CHEBI:59789"/>
    </ligand>
</feature>
<proteinExistence type="inferred from homology"/>
<dbReference type="InterPro" id="IPR029063">
    <property type="entry name" value="SAM-dependent_MTases_sf"/>
</dbReference>
<dbReference type="SUPFAM" id="SSF53335">
    <property type="entry name" value="S-adenosyl-L-methionine-dependent methyltransferases"/>
    <property type="match status" value="1"/>
</dbReference>
<keyword evidence="2 4" id="KW-0808">Transferase</keyword>
<dbReference type="RefSeq" id="WP_058965237.1">
    <property type="nucleotide sequence ID" value="NZ_CABKVM010000017.1"/>
</dbReference>
<name>A0A4R1QV79_9FIRM</name>
<dbReference type="GO" id="GO:0070041">
    <property type="term" value="F:rRNA (uridine-C5-)-methyltransferase activity"/>
    <property type="evidence" value="ECO:0007669"/>
    <property type="project" value="TreeGrafter"/>
</dbReference>
<keyword evidence="1 4" id="KW-0489">Methyltransferase</keyword>
<dbReference type="Pfam" id="PF05958">
    <property type="entry name" value="tRNA_U5-meth_tr"/>
    <property type="match status" value="1"/>
</dbReference>
<dbReference type="NCBIfam" id="TIGR00479">
    <property type="entry name" value="rumA"/>
    <property type="match status" value="1"/>
</dbReference>
<dbReference type="STRING" id="1650663.GCA_001486665_02219"/>
<dbReference type="InterPro" id="IPR010280">
    <property type="entry name" value="U5_MeTrfase_fam"/>
</dbReference>
<dbReference type="PROSITE" id="PS51687">
    <property type="entry name" value="SAM_MT_RNA_M5U"/>
    <property type="match status" value="1"/>
</dbReference>
<dbReference type="AlphaFoldDB" id="A0A4R1QV79"/>
<dbReference type="PANTHER" id="PTHR11061:SF30">
    <property type="entry name" value="TRNA (URACIL(54)-C(5))-METHYLTRANSFERASE"/>
    <property type="match status" value="1"/>
</dbReference>
<dbReference type="PANTHER" id="PTHR11061">
    <property type="entry name" value="RNA M5U METHYLTRANSFERASE"/>
    <property type="match status" value="1"/>
</dbReference>
<dbReference type="EMBL" id="SLUM01000024">
    <property type="protein sequence ID" value="TCL54060.1"/>
    <property type="molecule type" value="Genomic_DNA"/>
</dbReference>
<feature type="binding site" evidence="4">
    <location>
        <position position="334"/>
    </location>
    <ligand>
        <name>S-adenosyl-L-methionine</name>
        <dbReference type="ChEBI" id="CHEBI:59789"/>
    </ligand>
</feature>
<feature type="binding site" evidence="4">
    <location>
        <position position="382"/>
    </location>
    <ligand>
        <name>S-adenosyl-L-methionine</name>
        <dbReference type="ChEBI" id="CHEBI:59789"/>
    </ligand>
</feature>
<evidence type="ECO:0000256" key="2">
    <source>
        <dbReference type="ARBA" id="ARBA00022679"/>
    </source>
</evidence>
<evidence type="ECO:0000256" key="1">
    <source>
        <dbReference type="ARBA" id="ARBA00022603"/>
    </source>
</evidence>
<dbReference type="Gene3D" id="3.40.50.150">
    <property type="entry name" value="Vaccinia Virus protein VP39"/>
    <property type="match status" value="1"/>
</dbReference>
<dbReference type="PROSITE" id="PS50926">
    <property type="entry name" value="TRAM"/>
    <property type="match status" value="1"/>
</dbReference>
<evidence type="ECO:0000313" key="7">
    <source>
        <dbReference type="Proteomes" id="UP000295184"/>
    </source>
</evidence>
<dbReference type="SUPFAM" id="SSF50249">
    <property type="entry name" value="Nucleic acid-binding proteins"/>
    <property type="match status" value="1"/>
</dbReference>
<comment type="similarity">
    <text evidence="4">Belongs to the class I-like SAM-binding methyltransferase superfamily. RNA M5U methyltransferase family.</text>
</comment>
<comment type="caution">
    <text evidence="6">The sequence shown here is derived from an EMBL/GenBank/DDBJ whole genome shotgun (WGS) entry which is preliminary data.</text>
</comment>
<protein>
    <submittedName>
        <fullName evidence="6">23S rRNA (Uracil1939-C5)-methyltransferase</fullName>
    </submittedName>
</protein>
<dbReference type="Gene3D" id="2.40.50.140">
    <property type="entry name" value="Nucleic acid-binding proteins"/>
    <property type="match status" value="1"/>
</dbReference>
<dbReference type="CDD" id="cd02440">
    <property type="entry name" value="AdoMet_MTases"/>
    <property type="match status" value="1"/>
</dbReference>
<dbReference type="Gene3D" id="2.40.50.1070">
    <property type="match status" value="1"/>
</dbReference>
<dbReference type="InterPro" id="IPR002792">
    <property type="entry name" value="TRAM_dom"/>
</dbReference>
<dbReference type="OrthoDB" id="9804590at2"/>
<dbReference type="Proteomes" id="UP000295184">
    <property type="component" value="Unassembled WGS sequence"/>
</dbReference>
<evidence type="ECO:0000256" key="4">
    <source>
        <dbReference type="PROSITE-ProRule" id="PRU01024"/>
    </source>
</evidence>
<feature type="domain" description="TRAM" evidence="5">
    <location>
        <begin position="2"/>
        <end position="60"/>
    </location>
</feature>
<feature type="binding site" evidence="4">
    <location>
        <position position="284"/>
    </location>
    <ligand>
        <name>S-adenosyl-L-methionine</name>
        <dbReference type="ChEBI" id="CHEBI:59789"/>
    </ligand>
</feature>
<dbReference type="FunFam" id="3.40.50.150:FF:000009">
    <property type="entry name" value="23S rRNA (Uracil(1939)-C(5))-methyltransferase RlmD"/>
    <property type="match status" value="1"/>
</dbReference>
<accession>A0A4R1QV79</accession>
<evidence type="ECO:0000313" key="6">
    <source>
        <dbReference type="EMBL" id="TCL54060.1"/>
    </source>
</evidence>
<dbReference type="FunFam" id="2.40.50.1070:FF:000003">
    <property type="entry name" value="23S rRNA (Uracil-5-)-methyltransferase RumA"/>
    <property type="match status" value="1"/>
</dbReference>
<gene>
    <name evidence="6" type="ORF">EDD77_12424</name>
</gene>
<dbReference type="InterPro" id="IPR012340">
    <property type="entry name" value="NA-bd_OB-fold"/>
</dbReference>
<dbReference type="Pfam" id="PF01938">
    <property type="entry name" value="TRAM"/>
    <property type="match status" value="1"/>
</dbReference>
<dbReference type="GO" id="GO:0070475">
    <property type="term" value="P:rRNA base methylation"/>
    <property type="evidence" value="ECO:0007669"/>
    <property type="project" value="TreeGrafter"/>
</dbReference>
<evidence type="ECO:0000259" key="5">
    <source>
        <dbReference type="PROSITE" id="PS50926"/>
    </source>
</evidence>
<evidence type="ECO:0000256" key="3">
    <source>
        <dbReference type="ARBA" id="ARBA00022691"/>
    </source>
</evidence>